<sequence length="53" mass="6415">MESYSKIKNALPKDKAIVKIILFYILRLVRFGCVHFKMNWFIVLYYSKEAQKE</sequence>
<keyword evidence="1" id="KW-0812">Transmembrane</keyword>
<dbReference type="Proteomes" id="UP001258181">
    <property type="component" value="Unassembled WGS sequence"/>
</dbReference>
<comment type="caution">
    <text evidence="2">The sequence shown here is derived from an EMBL/GenBank/DDBJ whole genome shotgun (WGS) entry which is preliminary data.</text>
</comment>
<evidence type="ECO:0000313" key="2">
    <source>
        <dbReference type="EMBL" id="MDR7072391.1"/>
    </source>
</evidence>
<name>A0ABU1TYX8_9BACL</name>
<reference evidence="2 3" key="1">
    <citation type="submission" date="2023-07" db="EMBL/GenBank/DDBJ databases">
        <title>Sorghum-associated microbial communities from plants grown in Nebraska, USA.</title>
        <authorList>
            <person name="Schachtman D."/>
        </authorList>
    </citation>
    <scope>NUCLEOTIDE SEQUENCE [LARGE SCALE GENOMIC DNA]</scope>
    <source>
        <strain evidence="2 3">BE211</strain>
    </source>
</reference>
<evidence type="ECO:0000313" key="3">
    <source>
        <dbReference type="Proteomes" id="UP001258181"/>
    </source>
</evidence>
<evidence type="ECO:0000256" key="1">
    <source>
        <dbReference type="SAM" id="Phobius"/>
    </source>
</evidence>
<protein>
    <submittedName>
        <fullName evidence="2">Uncharacterized protein</fullName>
    </submittedName>
</protein>
<dbReference type="EMBL" id="JAVDWA010000002">
    <property type="protein sequence ID" value="MDR7072391.1"/>
    <property type="molecule type" value="Genomic_DNA"/>
</dbReference>
<organism evidence="2 3">
    <name type="scientific">Fictibacillus barbaricus</name>
    <dbReference type="NCBI Taxonomy" id="182136"/>
    <lineage>
        <taxon>Bacteria</taxon>
        <taxon>Bacillati</taxon>
        <taxon>Bacillota</taxon>
        <taxon>Bacilli</taxon>
        <taxon>Bacillales</taxon>
        <taxon>Fictibacillaceae</taxon>
        <taxon>Fictibacillus</taxon>
    </lineage>
</organism>
<gene>
    <name evidence="2" type="ORF">J2X07_001368</name>
</gene>
<keyword evidence="3" id="KW-1185">Reference proteome</keyword>
<keyword evidence="1" id="KW-1133">Transmembrane helix</keyword>
<feature type="transmembrane region" description="Helical" evidence="1">
    <location>
        <begin position="21"/>
        <end position="46"/>
    </location>
</feature>
<accession>A0ABU1TYX8</accession>
<proteinExistence type="predicted"/>
<keyword evidence="1" id="KW-0472">Membrane</keyword>